<evidence type="ECO:0000313" key="2">
    <source>
        <dbReference type="Proteomes" id="UP000827872"/>
    </source>
</evidence>
<evidence type="ECO:0000313" key="1">
    <source>
        <dbReference type="EMBL" id="KAH7997374.1"/>
    </source>
</evidence>
<dbReference type="Proteomes" id="UP000827872">
    <property type="component" value="Linkage Group LG15"/>
</dbReference>
<protein>
    <submittedName>
        <fullName evidence="1">Uncharacterized protein</fullName>
    </submittedName>
</protein>
<dbReference type="EMBL" id="CM037628">
    <property type="protein sequence ID" value="KAH7997374.1"/>
    <property type="molecule type" value="Genomic_DNA"/>
</dbReference>
<gene>
    <name evidence="1" type="ORF">K3G42_015080</name>
</gene>
<reference evidence="1" key="1">
    <citation type="submission" date="2021-08" db="EMBL/GenBank/DDBJ databases">
        <title>The first chromosome-level gecko genome reveals the dynamic sex chromosomes of Neotropical dwarf geckos (Sphaerodactylidae: Sphaerodactylus).</title>
        <authorList>
            <person name="Pinto B.J."/>
            <person name="Keating S.E."/>
            <person name="Gamble T."/>
        </authorList>
    </citation>
    <scope>NUCLEOTIDE SEQUENCE</scope>
    <source>
        <strain evidence="1">TG3544</strain>
    </source>
</reference>
<accession>A0ACB8EWP9</accession>
<comment type="caution">
    <text evidence="1">The sequence shown here is derived from an EMBL/GenBank/DDBJ whole genome shotgun (WGS) entry which is preliminary data.</text>
</comment>
<organism evidence="1 2">
    <name type="scientific">Sphaerodactylus townsendi</name>
    <dbReference type="NCBI Taxonomy" id="933632"/>
    <lineage>
        <taxon>Eukaryota</taxon>
        <taxon>Metazoa</taxon>
        <taxon>Chordata</taxon>
        <taxon>Craniata</taxon>
        <taxon>Vertebrata</taxon>
        <taxon>Euteleostomi</taxon>
        <taxon>Lepidosauria</taxon>
        <taxon>Squamata</taxon>
        <taxon>Bifurcata</taxon>
        <taxon>Gekkota</taxon>
        <taxon>Sphaerodactylidae</taxon>
        <taxon>Sphaerodactylus</taxon>
    </lineage>
</organism>
<name>A0ACB8EWP9_9SAUR</name>
<proteinExistence type="predicted"/>
<keyword evidence="2" id="KW-1185">Reference proteome</keyword>
<sequence length="288" mass="32390">MATSFANFSASEPEPTVAQDYQDLKSTDMAEEGRKHFGRGLPPPQSALDRICPTSRLLLLVAGLCAVLSLLVIIMGTKGAQFGTAQQETWESLQSFNKTVSVGLSSLQQKRNSTSSRLTTLEQTLGREGNETEKIKKRLESLLAILHQDSNSLRCQLVELQSNGTEETKEAGGETNWRPWMEAKRDCEGKESHLIIINSPEEKKFVDELRRSAYMWIGLTDVSGTWKWVDETGYTVRSEDWGEGQPDHWYGHTLGGGEDCVHTYPDGRWNDNHCSRSFAWMCEKELKV</sequence>